<dbReference type="AlphaFoldDB" id="A0A4S2LC96"/>
<accession>A0A4S2LC96</accession>
<evidence type="ECO:0000313" key="2">
    <source>
        <dbReference type="Proteomes" id="UP000308267"/>
    </source>
</evidence>
<organism evidence="1 2">
    <name type="scientific">Opisthorchis felineus</name>
    <dbReference type="NCBI Taxonomy" id="147828"/>
    <lineage>
        <taxon>Eukaryota</taxon>
        <taxon>Metazoa</taxon>
        <taxon>Spiralia</taxon>
        <taxon>Lophotrochozoa</taxon>
        <taxon>Platyhelminthes</taxon>
        <taxon>Trematoda</taxon>
        <taxon>Digenea</taxon>
        <taxon>Opisthorchiida</taxon>
        <taxon>Opisthorchiata</taxon>
        <taxon>Opisthorchiidae</taxon>
        <taxon>Opisthorchis</taxon>
    </lineage>
</organism>
<comment type="caution">
    <text evidence="1">The sequence shown here is derived from an EMBL/GenBank/DDBJ whole genome shotgun (WGS) entry which is preliminary data.</text>
</comment>
<reference evidence="1 2" key="1">
    <citation type="journal article" date="2019" name="BMC Genomics">
        <title>New insights from Opisthorchis felineus genome: update on genomics of the epidemiologically important liver flukes.</title>
        <authorList>
            <person name="Ershov N.I."/>
            <person name="Mordvinov V.A."/>
            <person name="Prokhortchouk E.B."/>
            <person name="Pakharukova M.Y."/>
            <person name="Gunbin K.V."/>
            <person name="Ustyantsev K."/>
            <person name="Genaev M.A."/>
            <person name="Blinov A.G."/>
            <person name="Mazur A."/>
            <person name="Boulygina E."/>
            <person name="Tsygankova S."/>
            <person name="Khrameeva E."/>
            <person name="Chekanov N."/>
            <person name="Fan G."/>
            <person name="Xiao A."/>
            <person name="Zhang H."/>
            <person name="Xu X."/>
            <person name="Yang H."/>
            <person name="Solovyev V."/>
            <person name="Lee S.M."/>
            <person name="Liu X."/>
            <person name="Afonnikov D.A."/>
            <person name="Skryabin K.G."/>
        </authorList>
    </citation>
    <scope>NUCLEOTIDE SEQUENCE [LARGE SCALE GENOMIC DNA]</scope>
    <source>
        <strain evidence="1">AK-0245</strain>
        <tissue evidence="1">Whole organism</tissue>
    </source>
</reference>
<sequence length="81" mass="9013">FIYRLISVDCGGCVVVYQMKYVRNVAGIRLCVQWCACATRSIVHPIIIHNSCGEITKPMVDQADIPETRIGSLSRNSEIIS</sequence>
<feature type="non-terminal residue" evidence="1">
    <location>
        <position position="1"/>
    </location>
</feature>
<dbReference type="EMBL" id="SJOL01008235">
    <property type="protein sequence ID" value="TGZ60830.1"/>
    <property type="molecule type" value="Genomic_DNA"/>
</dbReference>
<name>A0A4S2LC96_OPIFE</name>
<keyword evidence="2" id="KW-1185">Reference proteome</keyword>
<dbReference type="Proteomes" id="UP000308267">
    <property type="component" value="Unassembled WGS sequence"/>
</dbReference>
<protein>
    <submittedName>
        <fullName evidence="1">Uncharacterized protein</fullName>
    </submittedName>
</protein>
<evidence type="ECO:0000313" key="1">
    <source>
        <dbReference type="EMBL" id="TGZ60830.1"/>
    </source>
</evidence>
<gene>
    <name evidence="1" type="ORF">CRM22_008323</name>
</gene>
<proteinExistence type="predicted"/>